<evidence type="ECO:0000256" key="12">
    <source>
        <dbReference type="ARBA" id="ARBA00093359"/>
    </source>
</evidence>
<dbReference type="GO" id="GO:0005634">
    <property type="term" value="C:nucleus"/>
    <property type="evidence" value="ECO:0007669"/>
    <property type="project" value="UniProtKB-SubCell"/>
</dbReference>
<evidence type="ECO:0000256" key="1">
    <source>
        <dbReference type="ARBA" id="ARBA00004123"/>
    </source>
</evidence>
<comment type="function">
    <text evidence="12">Non-catalytic component of the NSL histone acetyltransferase complex, a multiprotein complex that mediates histone H4 acetylation at 'Lys-5'- and 'Lys-8' (H4K5ac and H4K8ac) at transcription start sites and promotes transcription initiation. Required for NSL complex stability and for transcription of intraciliary transport genes in both ciliated and non-ciliated cells by regulating histone H4 acetylation at 'Lys-5'- and 'Lys-12' (H4K5ac and H4K12ac). This is necessary for cilium assembly in ciliated cells and for organization of the microtubule cytoskeleton in non-ciliated cells. Required within the NSL complex to maintain nuclear architecture stability by promoting KAT8-mediated acetylation of lamin LMNA.</text>
</comment>
<evidence type="ECO:0000256" key="14">
    <source>
        <dbReference type="SAM" id="MobiDB-lite"/>
    </source>
</evidence>
<evidence type="ECO:0000256" key="2">
    <source>
        <dbReference type="ARBA" id="ARBA00004173"/>
    </source>
</evidence>
<dbReference type="PANTHER" id="PTHR13453">
    <property type="entry name" value="KAT8 REGULATORY NSL COMPLEX SUBUNIT 2"/>
    <property type="match status" value="1"/>
</dbReference>
<feature type="region of interest" description="Disordered" evidence="14">
    <location>
        <begin position="592"/>
        <end position="631"/>
    </location>
</feature>
<evidence type="ECO:0000313" key="17">
    <source>
        <dbReference type="Proteomes" id="UP001431783"/>
    </source>
</evidence>
<dbReference type="Proteomes" id="UP001431783">
    <property type="component" value="Unassembled WGS sequence"/>
</dbReference>
<reference evidence="16 17" key="1">
    <citation type="submission" date="2023-03" db="EMBL/GenBank/DDBJ databases">
        <title>Genome insight into feeding habits of ladybird beetles.</title>
        <authorList>
            <person name="Li H.-S."/>
            <person name="Huang Y.-H."/>
            <person name="Pang H."/>
        </authorList>
    </citation>
    <scope>NUCLEOTIDE SEQUENCE [LARGE SCALE GENOMIC DNA]</scope>
    <source>
        <strain evidence="16">SYSU_2023b</strain>
        <tissue evidence="16">Whole body</tissue>
    </source>
</reference>
<sequence>MLVLVTLYAVCFCFWQEHRMKSQKSSVQACSADEDMSTAALKKALQIELHNKKPCSYQPYECSQLSLDGFNFCAKHILNEKNAPFKQCHYTYPNNGKKCHLPAVKGDLTEISYCNNHALKATLIKNRQNCKFQPPHTAEVILNSLSHYIKKPRSRTHSQQSDEGGSCLSTEENLELKVSKSLDPFNIDAFNLYNSQCNDILGYCSESDSDLEPSSLTNIWHDVQADSSDNESIDSEQEDSLKYANVYTSEEITSIARDKLIRLQSLYIEEYRHLQYILTEKRRKYLQALKREKETCCNIFNQIRDNHKEQRLYKKLKAYNSYHKAHGVEAILSKKLYDLRAKVTEGIPPKSNSFTKCLFTEGGVKCGERTLPLAKHCRKHILEDPNQVLFRSCGRVRADVECNTPVEAIFDDSTCKLHADIPSLKSYNQTRKDSESDYEEPVDNSLPTILDQTHLHLSSMVNIKSELLEFTSEVPKMESVPSMLFEDSANDTNEDEMEIDVFEENLKPKEDNKELIDEEKLKFSGVPNENLDINSQMNLEETIDQTDIQTYSKIVEIESDASNIENTSKELNNTIKNIVPEDCTKSEHDKLSEVESPVEMDVQFDESTDTASETMNEFRKEAENTDSFTLC</sequence>
<dbReference type="AlphaFoldDB" id="A0AAW1U0H8"/>
<keyword evidence="7" id="KW-0156">Chromatin regulator</keyword>
<dbReference type="GO" id="GO:0006325">
    <property type="term" value="P:chromatin organization"/>
    <property type="evidence" value="ECO:0007669"/>
    <property type="project" value="UniProtKB-KW"/>
</dbReference>
<dbReference type="InterPro" id="IPR026316">
    <property type="entry name" value="NSL2"/>
</dbReference>
<evidence type="ECO:0000256" key="8">
    <source>
        <dbReference type="ARBA" id="ARBA00023128"/>
    </source>
</evidence>
<keyword evidence="6" id="KW-0832">Ubl conjugation</keyword>
<comment type="caution">
    <text evidence="16">The sequence shown here is derived from an EMBL/GenBank/DDBJ whole genome shotgun (WGS) entry which is preliminary data.</text>
</comment>
<feature type="domain" description="KANL2-like probable zinc-finger" evidence="15">
    <location>
        <begin position="363"/>
        <end position="419"/>
    </location>
</feature>
<gene>
    <name evidence="16" type="ORF">WA026_002331</name>
</gene>
<evidence type="ECO:0000256" key="6">
    <source>
        <dbReference type="ARBA" id="ARBA00022843"/>
    </source>
</evidence>
<evidence type="ECO:0000256" key="9">
    <source>
        <dbReference type="ARBA" id="ARBA00023242"/>
    </source>
</evidence>
<evidence type="ECO:0000256" key="5">
    <source>
        <dbReference type="ARBA" id="ARBA00022553"/>
    </source>
</evidence>
<evidence type="ECO:0000256" key="4">
    <source>
        <dbReference type="ARBA" id="ARBA00022499"/>
    </source>
</evidence>
<evidence type="ECO:0000256" key="11">
    <source>
        <dbReference type="ARBA" id="ARBA00033378"/>
    </source>
</evidence>
<dbReference type="InterPro" id="IPR025927">
    <property type="entry name" value="Znf_KANL2-like"/>
</dbReference>
<dbReference type="GO" id="GO:0005739">
    <property type="term" value="C:mitochondrion"/>
    <property type="evidence" value="ECO:0007669"/>
    <property type="project" value="UniProtKB-SubCell"/>
</dbReference>
<evidence type="ECO:0000256" key="7">
    <source>
        <dbReference type="ARBA" id="ARBA00022853"/>
    </source>
</evidence>
<protein>
    <recommendedName>
        <fullName evidence="3">KAT8 regulatory NSL complex subunit 2</fullName>
    </recommendedName>
    <alternativeName>
        <fullName evidence="11">NSL complex protein NSL2</fullName>
    </alternativeName>
    <alternativeName>
        <fullName evidence="10">Non-specific lethal 2 homolog</fullName>
    </alternativeName>
</protein>
<keyword evidence="5" id="KW-0597">Phosphoprotein</keyword>
<keyword evidence="9" id="KW-0539">Nucleus</keyword>
<organism evidence="16 17">
    <name type="scientific">Henosepilachna vigintioctopunctata</name>
    <dbReference type="NCBI Taxonomy" id="420089"/>
    <lineage>
        <taxon>Eukaryota</taxon>
        <taxon>Metazoa</taxon>
        <taxon>Ecdysozoa</taxon>
        <taxon>Arthropoda</taxon>
        <taxon>Hexapoda</taxon>
        <taxon>Insecta</taxon>
        <taxon>Pterygota</taxon>
        <taxon>Neoptera</taxon>
        <taxon>Endopterygota</taxon>
        <taxon>Coleoptera</taxon>
        <taxon>Polyphaga</taxon>
        <taxon>Cucujiformia</taxon>
        <taxon>Coccinelloidea</taxon>
        <taxon>Coccinellidae</taxon>
        <taxon>Epilachninae</taxon>
        <taxon>Epilachnini</taxon>
        <taxon>Henosepilachna</taxon>
    </lineage>
</organism>
<comment type="subunit">
    <text evidence="13">Component of the NSL complex at least composed of KAT8/MOF, KANSL1, KANSL2, KANSL3, MCRS1, PHF20, OGT1/OGT, WDR5 and HCFC1.</text>
</comment>
<evidence type="ECO:0000259" key="15">
    <source>
        <dbReference type="Pfam" id="PF13891"/>
    </source>
</evidence>
<keyword evidence="17" id="KW-1185">Reference proteome</keyword>
<dbReference type="EMBL" id="JARQZJ010000031">
    <property type="protein sequence ID" value="KAK9873981.1"/>
    <property type="molecule type" value="Genomic_DNA"/>
</dbReference>
<name>A0AAW1U0H8_9CUCU</name>
<dbReference type="GO" id="GO:0044545">
    <property type="term" value="C:NSL complex"/>
    <property type="evidence" value="ECO:0007669"/>
    <property type="project" value="TreeGrafter"/>
</dbReference>
<proteinExistence type="predicted"/>
<comment type="subcellular location">
    <subcellularLocation>
        <location evidence="2">Mitochondrion</location>
    </subcellularLocation>
    <subcellularLocation>
        <location evidence="1">Nucleus</location>
    </subcellularLocation>
</comment>
<feature type="compositionally biased region" description="Acidic residues" evidence="14">
    <location>
        <begin position="596"/>
        <end position="608"/>
    </location>
</feature>
<feature type="domain" description="KANL2-like probable zinc-finger" evidence="15">
    <location>
        <begin position="55"/>
        <end position="118"/>
    </location>
</feature>
<evidence type="ECO:0000313" key="16">
    <source>
        <dbReference type="EMBL" id="KAK9873981.1"/>
    </source>
</evidence>
<keyword evidence="4" id="KW-1017">Isopeptide bond</keyword>
<evidence type="ECO:0000256" key="3">
    <source>
        <dbReference type="ARBA" id="ARBA00015508"/>
    </source>
</evidence>
<dbReference type="PANTHER" id="PTHR13453:SF1">
    <property type="entry name" value="KAT8 REGULATORY NSL COMPLEX SUBUNIT 2"/>
    <property type="match status" value="1"/>
</dbReference>
<evidence type="ECO:0000256" key="13">
    <source>
        <dbReference type="ARBA" id="ARBA00093543"/>
    </source>
</evidence>
<evidence type="ECO:0000256" key="10">
    <source>
        <dbReference type="ARBA" id="ARBA00032947"/>
    </source>
</evidence>
<dbReference type="Pfam" id="PF13891">
    <property type="entry name" value="zf-C3HC3H_KANSL2"/>
    <property type="match status" value="2"/>
</dbReference>
<accession>A0AAW1U0H8</accession>
<keyword evidence="8" id="KW-0496">Mitochondrion</keyword>